<dbReference type="InterPro" id="IPR014127">
    <property type="entry name" value="CHP02757"/>
</dbReference>
<dbReference type="RefSeq" id="WP_286337289.1">
    <property type="nucleotide sequence ID" value="NZ_AP027370.1"/>
</dbReference>
<dbReference type="EMBL" id="AP027370">
    <property type="protein sequence ID" value="BDY12083.1"/>
    <property type="molecule type" value="Genomic_DNA"/>
</dbReference>
<dbReference type="SUPFAM" id="SSF48150">
    <property type="entry name" value="DNA-glycosylase"/>
    <property type="match status" value="1"/>
</dbReference>
<gene>
    <name evidence="1" type="ORF">HCR_03950</name>
</gene>
<organism evidence="1 2">
    <name type="scientific">Hydrogenimonas cancrithermarum</name>
    <dbReference type="NCBI Taxonomy" id="2993563"/>
    <lineage>
        <taxon>Bacteria</taxon>
        <taxon>Pseudomonadati</taxon>
        <taxon>Campylobacterota</taxon>
        <taxon>Epsilonproteobacteria</taxon>
        <taxon>Campylobacterales</taxon>
        <taxon>Hydrogenimonadaceae</taxon>
        <taxon>Hydrogenimonas</taxon>
    </lineage>
</organism>
<name>A0ABM8FII1_9BACT</name>
<evidence type="ECO:0000313" key="2">
    <source>
        <dbReference type="Proteomes" id="UP001321445"/>
    </source>
</evidence>
<sequence>MNENVSIGLRDRLESEAAKRNDPAELIGGAADPLQVACGLEDARAILLCALFGYGNAQNIVKFLRSLDFSLLDSDEATIRKQLSNRYYRFQSTEDVIQVFLMLSRLGQGEMKETFLKGYEKERKVLDGIFSLIERFGMLNRYESRGYRFLVGSIPKNGKPTSPYKRWMMFLRWLVRKDTLDLGLWTEVSKADLVIPLDTHTFQVGRSLGLLKRKTYDWKAAVELTQALKRFCPEDPVKYDFALYRLGQEKNRVIRGVLKPD</sequence>
<protein>
    <submittedName>
        <fullName evidence="1">TIGR02757 family protein</fullName>
    </submittedName>
</protein>
<dbReference type="InterPro" id="IPR011257">
    <property type="entry name" value="DNA_glycosylase"/>
</dbReference>
<dbReference type="NCBIfam" id="TIGR02757">
    <property type="entry name" value="TIGR02757 family protein"/>
    <property type="match status" value="1"/>
</dbReference>
<accession>A0ABM8FII1</accession>
<dbReference type="Pfam" id="PF09674">
    <property type="entry name" value="DUF2400"/>
    <property type="match status" value="1"/>
</dbReference>
<keyword evidence="2" id="KW-1185">Reference proteome</keyword>
<reference evidence="1 2" key="1">
    <citation type="submission" date="2023-03" db="EMBL/GenBank/DDBJ databases">
        <title>Description of Hydrogenimonas sp. ISO32.</title>
        <authorList>
            <person name="Mino S."/>
            <person name="Fukazawa S."/>
            <person name="Sawabe T."/>
        </authorList>
    </citation>
    <scope>NUCLEOTIDE SEQUENCE [LARGE SCALE GENOMIC DNA]</scope>
    <source>
        <strain evidence="1 2">ISO32</strain>
    </source>
</reference>
<evidence type="ECO:0000313" key="1">
    <source>
        <dbReference type="EMBL" id="BDY12083.1"/>
    </source>
</evidence>
<proteinExistence type="predicted"/>
<dbReference type="Proteomes" id="UP001321445">
    <property type="component" value="Chromosome"/>
</dbReference>